<organism evidence="1 2">
    <name type="scientific">Pocillopora damicornis</name>
    <name type="common">Cauliflower coral</name>
    <name type="synonym">Millepora damicornis</name>
    <dbReference type="NCBI Taxonomy" id="46731"/>
    <lineage>
        <taxon>Eukaryota</taxon>
        <taxon>Metazoa</taxon>
        <taxon>Cnidaria</taxon>
        <taxon>Anthozoa</taxon>
        <taxon>Hexacorallia</taxon>
        <taxon>Scleractinia</taxon>
        <taxon>Astrocoeniina</taxon>
        <taxon>Pocilloporidae</taxon>
        <taxon>Pocillopora</taxon>
    </lineage>
</organism>
<evidence type="ECO:0000313" key="2">
    <source>
        <dbReference type="Proteomes" id="UP000275408"/>
    </source>
</evidence>
<feature type="non-terminal residue" evidence="1">
    <location>
        <position position="1"/>
    </location>
</feature>
<protein>
    <recommendedName>
        <fullName evidence="3">Reverse transcriptase domain-containing protein</fullName>
    </recommendedName>
</protein>
<sequence length="101" mass="11267">CKSSYWKYVDDITISEVVPHGSLSTIQDDLDSITAWAEENCISLNPKKCTKCLNLCGIEVNSSKTDGMWIGSLKSNDEKPFGINWPSEPIKALGVFFTYDQ</sequence>
<keyword evidence="2" id="KW-1185">Reference proteome</keyword>
<dbReference type="Proteomes" id="UP000275408">
    <property type="component" value="Unassembled WGS sequence"/>
</dbReference>
<dbReference type="EMBL" id="RCHS01004373">
    <property type="protein sequence ID" value="RMX34821.1"/>
    <property type="molecule type" value="Genomic_DNA"/>
</dbReference>
<evidence type="ECO:0008006" key="3">
    <source>
        <dbReference type="Google" id="ProtNLM"/>
    </source>
</evidence>
<reference evidence="1 2" key="1">
    <citation type="journal article" date="2018" name="Sci. Rep.">
        <title>Comparative analysis of the Pocillopora damicornis genome highlights role of immune system in coral evolution.</title>
        <authorList>
            <person name="Cunning R."/>
            <person name="Bay R.A."/>
            <person name="Gillette P."/>
            <person name="Baker A.C."/>
            <person name="Traylor-Knowles N."/>
        </authorList>
    </citation>
    <scope>NUCLEOTIDE SEQUENCE [LARGE SCALE GENOMIC DNA]</scope>
    <source>
        <strain evidence="1">RSMAS</strain>
        <tissue evidence="1">Whole animal</tissue>
    </source>
</reference>
<evidence type="ECO:0000313" key="1">
    <source>
        <dbReference type="EMBL" id="RMX34821.1"/>
    </source>
</evidence>
<gene>
    <name evidence="1" type="ORF">pdam_00022839</name>
</gene>
<proteinExistence type="predicted"/>
<dbReference type="AlphaFoldDB" id="A0A3M6T484"/>
<dbReference type="STRING" id="46731.A0A3M6T484"/>
<name>A0A3M6T484_POCDA</name>
<comment type="caution">
    <text evidence="1">The sequence shown here is derived from an EMBL/GenBank/DDBJ whole genome shotgun (WGS) entry which is preliminary data.</text>
</comment>
<feature type="non-terminal residue" evidence="1">
    <location>
        <position position="101"/>
    </location>
</feature>
<accession>A0A3M6T484</accession>